<evidence type="ECO:0000256" key="5">
    <source>
        <dbReference type="ARBA" id="ARBA00023136"/>
    </source>
</evidence>
<feature type="transmembrane region" description="Helical" evidence="7">
    <location>
        <begin position="558"/>
        <end position="581"/>
    </location>
</feature>
<keyword evidence="2" id="KW-0813">Transport</keyword>
<organism evidence="8 9">
    <name type="scientific">Acrasis kona</name>
    <dbReference type="NCBI Taxonomy" id="1008807"/>
    <lineage>
        <taxon>Eukaryota</taxon>
        <taxon>Discoba</taxon>
        <taxon>Heterolobosea</taxon>
        <taxon>Tetramitia</taxon>
        <taxon>Eutetramitia</taxon>
        <taxon>Acrasidae</taxon>
        <taxon>Acrasis</taxon>
    </lineage>
</organism>
<feature type="compositionally biased region" description="Basic and acidic residues" evidence="6">
    <location>
        <begin position="17"/>
        <end position="33"/>
    </location>
</feature>
<feature type="transmembrane region" description="Helical" evidence="7">
    <location>
        <begin position="128"/>
        <end position="150"/>
    </location>
</feature>
<dbReference type="InterPro" id="IPR004813">
    <property type="entry name" value="OPT"/>
</dbReference>
<dbReference type="EMBL" id="JAOPGA020000687">
    <property type="protein sequence ID" value="KAL0480784.1"/>
    <property type="molecule type" value="Genomic_DNA"/>
</dbReference>
<feature type="transmembrane region" description="Helical" evidence="7">
    <location>
        <begin position="413"/>
        <end position="434"/>
    </location>
</feature>
<proteinExistence type="predicted"/>
<dbReference type="AlphaFoldDB" id="A0AAW2YUN5"/>
<dbReference type="Proteomes" id="UP001431209">
    <property type="component" value="Unassembled WGS sequence"/>
</dbReference>
<feature type="transmembrane region" description="Helical" evidence="7">
    <location>
        <begin position="386"/>
        <end position="407"/>
    </location>
</feature>
<dbReference type="PANTHER" id="PTHR31645">
    <property type="entry name" value="OLIGOPEPTIDE TRANSPORTER YGL114W-RELATED"/>
    <property type="match status" value="1"/>
</dbReference>
<sequence length="668" mass="72584">MSEREVGSASQVGNDFRAPHEAIRQEGYRHVPVEDEVSEDSNEELEDPDPPVIDYDPSEYDRYKEHNEFTFRAILVGCLIGVLVAAINVNFGLRTGWTQGGSVFASIIAIGVFKVINPVVPFSKYETCLAVTAASSAGTMTSTAGLVSSIPALQLLGEKYDIWQLFAWALSVAFFGVYFAVPLRKQMIIIDKLKFPSGTATANTIEAMFAKGAETVRKAKIMLYYSIGAALWSLLVFFIPMVEEPPMPNTLHSLGFTLYLDPLLTGGGMLSGMRATASMLFGGIVGYGILGPVIKGNNWVTGHVLEYNGVRGWILWVGVAIMTADSAVQLLFTSKIVFLALYNVAKRIASTSRGRTKAKDDDDENIQQSTTDKIKQKEVDSHMIPWYWPVLGLLCSTVLLTLIGHFVFDIKYYFVWASIPLGMLLSIIATRCAGETDINPVGGMGKVTQLVFAGLAPKQISTNLLSAGIVAAGASQCGDMMQDLKTGYILRVSPKKQFIAQSLGILCGILFCVPIYYLYDNAYQIGSSQLPAPAANAWKAVAEMLSEGLSALPLYSNWGILGGALFGFMLALTGKIVSLVWGEHAANYVPSALAFGIGFIVPPKQSLAMFTGSVIHVLWRRGWPKESKEYFFAVSSGLIAGEGLMGIIVAVLKLLQVQPLVDPYIYQK</sequence>
<dbReference type="NCBIfam" id="TIGR00728">
    <property type="entry name" value="OPT_sfam"/>
    <property type="match status" value="1"/>
</dbReference>
<evidence type="ECO:0000313" key="8">
    <source>
        <dbReference type="EMBL" id="KAL0480784.1"/>
    </source>
</evidence>
<feature type="transmembrane region" description="Helical" evidence="7">
    <location>
        <begin position="630"/>
        <end position="652"/>
    </location>
</feature>
<dbReference type="InterPro" id="IPR045035">
    <property type="entry name" value="YSL-like"/>
</dbReference>
<feature type="transmembrane region" description="Helical" evidence="7">
    <location>
        <begin position="97"/>
        <end position="116"/>
    </location>
</feature>
<comment type="subcellular location">
    <subcellularLocation>
        <location evidence="1">Membrane</location>
        <topology evidence="1">Multi-pass membrane protein</topology>
    </subcellularLocation>
</comment>
<evidence type="ECO:0000256" key="7">
    <source>
        <dbReference type="SAM" id="Phobius"/>
    </source>
</evidence>
<comment type="caution">
    <text evidence="8">The sequence shown here is derived from an EMBL/GenBank/DDBJ whole genome shotgun (WGS) entry which is preliminary data.</text>
</comment>
<evidence type="ECO:0000256" key="2">
    <source>
        <dbReference type="ARBA" id="ARBA00022448"/>
    </source>
</evidence>
<name>A0AAW2YUN5_9EUKA</name>
<feature type="compositionally biased region" description="Acidic residues" evidence="6">
    <location>
        <begin position="34"/>
        <end position="49"/>
    </location>
</feature>
<evidence type="ECO:0000313" key="9">
    <source>
        <dbReference type="Proteomes" id="UP001431209"/>
    </source>
</evidence>
<dbReference type="GO" id="GO:0016020">
    <property type="term" value="C:membrane"/>
    <property type="evidence" value="ECO:0007669"/>
    <property type="project" value="UniProtKB-SubCell"/>
</dbReference>
<feature type="transmembrane region" description="Helical" evidence="7">
    <location>
        <begin position="314"/>
        <end position="345"/>
    </location>
</feature>
<feature type="transmembrane region" description="Helical" evidence="7">
    <location>
        <begin position="593"/>
        <end position="618"/>
    </location>
</feature>
<evidence type="ECO:0000256" key="6">
    <source>
        <dbReference type="SAM" id="MobiDB-lite"/>
    </source>
</evidence>
<reference evidence="8 9" key="1">
    <citation type="submission" date="2024-03" db="EMBL/GenBank/DDBJ databases">
        <title>The Acrasis kona genome and developmental transcriptomes reveal deep origins of eukaryotic multicellular pathways.</title>
        <authorList>
            <person name="Sheikh S."/>
            <person name="Fu C.-J."/>
            <person name="Brown M.W."/>
            <person name="Baldauf S.L."/>
        </authorList>
    </citation>
    <scope>NUCLEOTIDE SEQUENCE [LARGE SCALE GENOMIC DNA]</scope>
    <source>
        <strain evidence="8 9">ATCC MYA-3509</strain>
    </source>
</reference>
<protein>
    <recommendedName>
        <fullName evidence="10">Oligopeptide transporter</fullName>
    </recommendedName>
</protein>
<feature type="transmembrane region" description="Helical" evidence="7">
    <location>
        <begin position="498"/>
        <end position="519"/>
    </location>
</feature>
<evidence type="ECO:0008006" key="10">
    <source>
        <dbReference type="Google" id="ProtNLM"/>
    </source>
</evidence>
<evidence type="ECO:0000256" key="3">
    <source>
        <dbReference type="ARBA" id="ARBA00022692"/>
    </source>
</evidence>
<evidence type="ECO:0000256" key="4">
    <source>
        <dbReference type="ARBA" id="ARBA00022989"/>
    </source>
</evidence>
<feature type="transmembrane region" description="Helical" evidence="7">
    <location>
        <begin position="277"/>
        <end position="294"/>
    </location>
</feature>
<dbReference type="PANTHER" id="PTHR31645:SF0">
    <property type="entry name" value="OLIGOPEPTIDE TRANSPORTER YGL114W-RELATED"/>
    <property type="match status" value="1"/>
</dbReference>
<feature type="region of interest" description="Disordered" evidence="6">
    <location>
        <begin position="1"/>
        <end position="52"/>
    </location>
</feature>
<gene>
    <name evidence="8" type="ORF">AKO1_006934</name>
</gene>
<dbReference type="Pfam" id="PF03169">
    <property type="entry name" value="OPT"/>
    <property type="match status" value="1"/>
</dbReference>
<keyword evidence="4 7" id="KW-1133">Transmembrane helix</keyword>
<keyword evidence="9" id="KW-1185">Reference proteome</keyword>
<keyword evidence="5 7" id="KW-0472">Membrane</keyword>
<feature type="transmembrane region" description="Helical" evidence="7">
    <location>
        <begin position="162"/>
        <end position="181"/>
    </location>
</feature>
<accession>A0AAW2YUN5</accession>
<dbReference type="GO" id="GO:0035673">
    <property type="term" value="F:oligopeptide transmembrane transporter activity"/>
    <property type="evidence" value="ECO:0007669"/>
    <property type="project" value="InterPro"/>
</dbReference>
<feature type="transmembrane region" description="Helical" evidence="7">
    <location>
        <begin position="221"/>
        <end position="239"/>
    </location>
</feature>
<feature type="region of interest" description="Disordered" evidence="6">
    <location>
        <begin position="353"/>
        <end position="372"/>
    </location>
</feature>
<evidence type="ECO:0000256" key="1">
    <source>
        <dbReference type="ARBA" id="ARBA00004141"/>
    </source>
</evidence>
<feature type="transmembrane region" description="Helical" evidence="7">
    <location>
        <begin position="69"/>
        <end position="91"/>
    </location>
</feature>
<keyword evidence="3 7" id="KW-0812">Transmembrane</keyword>